<sequence length="100" mass="10616">MAATEEPVSWSLPSMGLLPSLAPALRWPDALSRCFAPAAPPTVHASSATGIDAESTANPLQPTAFESRRRYWPTLAGQREIAPLLISIHSTARPRLGSLG</sequence>
<dbReference type="Proteomes" id="UP000240883">
    <property type="component" value="Unassembled WGS sequence"/>
</dbReference>
<feature type="compositionally biased region" description="Polar residues" evidence="1">
    <location>
        <begin position="44"/>
        <end position="61"/>
    </location>
</feature>
<organism evidence="2 3">
    <name type="scientific">Corynespora cassiicola Philippines</name>
    <dbReference type="NCBI Taxonomy" id="1448308"/>
    <lineage>
        <taxon>Eukaryota</taxon>
        <taxon>Fungi</taxon>
        <taxon>Dikarya</taxon>
        <taxon>Ascomycota</taxon>
        <taxon>Pezizomycotina</taxon>
        <taxon>Dothideomycetes</taxon>
        <taxon>Pleosporomycetidae</taxon>
        <taxon>Pleosporales</taxon>
        <taxon>Corynesporascaceae</taxon>
        <taxon>Corynespora</taxon>
    </lineage>
</organism>
<evidence type="ECO:0000256" key="1">
    <source>
        <dbReference type="SAM" id="MobiDB-lite"/>
    </source>
</evidence>
<name>A0A2T2P7E7_CORCC</name>
<evidence type="ECO:0000313" key="2">
    <source>
        <dbReference type="EMBL" id="PSN73602.1"/>
    </source>
</evidence>
<feature type="region of interest" description="Disordered" evidence="1">
    <location>
        <begin position="40"/>
        <end position="62"/>
    </location>
</feature>
<dbReference type="AlphaFoldDB" id="A0A2T2P7E7"/>
<accession>A0A2T2P7E7</accession>
<keyword evidence="3" id="KW-1185">Reference proteome</keyword>
<reference evidence="2 3" key="1">
    <citation type="journal article" date="2018" name="Front. Microbiol.">
        <title>Genome-Wide Analysis of Corynespora cassiicola Leaf Fall Disease Putative Effectors.</title>
        <authorList>
            <person name="Lopez D."/>
            <person name="Ribeiro S."/>
            <person name="Label P."/>
            <person name="Fumanal B."/>
            <person name="Venisse J.S."/>
            <person name="Kohler A."/>
            <person name="de Oliveira R.R."/>
            <person name="Labutti K."/>
            <person name="Lipzen A."/>
            <person name="Lail K."/>
            <person name="Bauer D."/>
            <person name="Ohm R.A."/>
            <person name="Barry K.W."/>
            <person name="Spatafora J."/>
            <person name="Grigoriev I.V."/>
            <person name="Martin F.M."/>
            <person name="Pujade-Renaud V."/>
        </authorList>
    </citation>
    <scope>NUCLEOTIDE SEQUENCE [LARGE SCALE GENOMIC DNA]</scope>
    <source>
        <strain evidence="2 3">Philippines</strain>
    </source>
</reference>
<gene>
    <name evidence="2" type="ORF">BS50DRAFT_629607</name>
</gene>
<dbReference type="EMBL" id="KZ678129">
    <property type="protein sequence ID" value="PSN73602.1"/>
    <property type="molecule type" value="Genomic_DNA"/>
</dbReference>
<protein>
    <submittedName>
        <fullName evidence="2">Uncharacterized protein</fullName>
    </submittedName>
</protein>
<proteinExistence type="predicted"/>
<evidence type="ECO:0000313" key="3">
    <source>
        <dbReference type="Proteomes" id="UP000240883"/>
    </source>
</evidence>